<evidence type="ECO:0000313" key="1">
    <source>
        <dbReference type="EMBL" id="MBC1935450.1"/>
    </source>
</evidence>
<dbReference type="GO" id="GO:0009234">
    <property type="term" value="P:menaquinone biosynthetic process"/>
    <property type="evidence" value="ECO:0007669"/>
    <property type="project" value="InterPro"/>
</dbReference>
<sequence length="258" mass="29241">MSYQGGVAQLKQVEALILDRTAYRFLGDNFDGPKVDRDQMLWLHEAIKGSDLEDEVAHQVISATLYVILAHDTHDLIDEPKDHLQKTSQERQLTVLAGDFYSSLYYRTLSEFEMIDLLAALQRGVQETNEAKVNLYQLHITGDEDYLAHLVMSKAAIFAKFATYFGCDEAFVHAATHTILLTYLLRERGNFQVSGESLFKTAYEHGYMALNAQADFKAWLEDLIVTVKGEIKANMVGLVISEMAEKRLQELLGQVEEK</sequence>
<protein>
    <submittedName>
        <fullName evidence="1">Heptaprenyl diphosphate synthase component 1</fullName>
    </submittedName>
</protein>
<dbReference type="InterPro" id="IPR009920">
    <property type="entry name" value="HEPPP_synth_su1"/>
</dbReference>
<dbReference type="EMBL" id="JAARWN010000001">
    <property type="protein sequence ID" value="MBC1935450.1"/>
    <property type="molecule type" value="Genomic_DNA"/>
</dbReference>
<proteinExistence type="predicted"/>
<comment type="caution">
    <text evidence="1">The sequence shown here is derived from an EMBL/GenBank/DDBJ whole genome shotgun (WGS) entry which is preliminary data.</text>
</comment>
<reference evidence="1 2" key="1">
    <citation type="submission" date="2020-03" db="EMBL/GenBank/DDBJ databases">
        <title>Soil Listeria distribution.</title>
        <authorList>
            <person name="Liao J."/>
            <person name="Wiedmann M."/>
        </authorList>
    </citation>
    <scope>NUCLEOTIDE SEQUENCE [LARGE SCALE GENOMIC DNA]</scope>
    <source>
        <strain evidence="1 2">FSL L7-0741</strain>
    </source>
</reference>
<dbReference type="RefSeq" id="WP_185525532.1">
    <property type="nucleotide sequence ID" value="NZ_JAARWN010000001.1"/>
</dbReference>
<gene>
    <name evidence="1" type="ORF">HCA69_03670</name>
</gene>
<organism evidence="1 2">
    <name type="scientific">Listeria grandensis</name>
    <dbReference type="NCBI Taxonomy" id="1494963"/>
    <lineage>
        <taxon>Bacteria</taxon>
        <taxon>Bacillati</taxon>
        <taxon>Bacillota</taxon>
        <taxon>Bacilli</taxon>
        <taxon>Bacillales</taxon>
        <taxon>Listeriaceae</taxon>
        <taxon>Listeria</taxon>
    </lineage>
</organism>
<dbReference type="AlphaFoldDB" id="A0A7X0Y1U4"/>
<dbReference type="Pfam" id="PF07307">
    <property type="entry name" value="HEPPP_synt_1"/>
    <property type="match status" value="1"/>
</dbReference>
<evidence type="ECO:0000313" key="2">
    <source>
        <dbReference type="Proteomes" id="UP000535908"/>
    </source>
</evidence>
<dbReference type="Proteomes" id="UP000535908">
    <property type="component" value="Unassembled WGS sequence"/>
</dbReference>
<accession>A0A7X0Y1U4</accession>
<name>A0A7X0Y1U4_9LIST</name>
<dbReference type="Gene3D" id="1.20.120.1450">
    <property type="match status" value="1"/>
</dbReference>